<evidence type="ECO:0000256" key="1">
    <source>
        <dbReference type="SAM" id="MobiDB-lite"/>
    </source>
</evidence>
<evidence type="ECO:0000256" key="2">
    <source>
        <dbReference type="SAM" id="Phobius"/>
    </source>
</evidence>
<organism evidence="3 4">
    <name type="scientific">Apiospora phragmitis</name>
    <dbReference type="NCBI Taxonomy" id="2905665"/>
    <lineage>
        <taxon>Eukaryota</taxon>
        <taxon>Fungi</taxon>
        <taxon>Dikarya</taxon>
        <taxon>Ascomycota</taxon>
        <taxon>Pezizomycotina</taxon>
        <taxon>Sordariomycetes</taxon>
        <taxon>Xylariomycetidae</taxon>
        <taxon>Amphisphaeriales</taxon>
        <taxon>Apiosporaceae</taxon>
        <taxon>Apiospora</taxon>
    </lineage>
</organism>
<feature type="transmembrane region" description="Helical" evidence="2">
    <location>
        <begin position="6"/>
        <end position="31"/>
    </location>
</feature>
<keyword evidence="2" id="KW-0812">Transmembrane</keyword>
<accession>A0ABR1UGI2</accession>
<dbReference type="EMBL" id="JAQQWL010000009">
    <property type="protein sequence ID" value="KAK8058020.1"/>
    <property type="molecule type" value="Genomic_DNA"/>
</dbReference>
<evidence type="ECO:0000313" key="4">
    <source>
        <dbReference type="Proteomes" id="UP001480595"/>
    </source>
</evidence>
<sequence length="94" mass="10014">MLTTEVIVALVLGVPALLVAAAALWIAYLTYAFSRESHSSLLAAHVPLWPAHYPSLFPDAGSWASSPRLSSVSADGLPVPPPAFPGPLRRRVNR</sequence>
<keyword evidence="2" id="KW-0472">Membrane</keyword>
<proteinExistence type="predicted"/>
<evidence type="ECO:0000313" key="3">
    <source>
        <dbReference type="EMBL" id="KAK8058020.1"/>
    </source>
</evidence>
<keyword evidence="2" id="KW-1133">Transmembrane helix</keyword>
<dbReference type="GeneID" id="92092940"/>
<name>A0ABR1UGI2_9PEZI</name>
<protein>
    <recommendedName>
        <fullName evidence="5">Secreted protein</fullName>
    </recommendedName>
</protein>
<dbReference type="RefSeq" id="XP_066713466.1">
    <property type="nucleotide sequence ID" value="XM_066859877.1"/>
</dbReference>
<gene>
    <name evidence="3" type="ORF">PG994_008468</name>
</gene>
<reference evidence="3 4" key="1">
    <citation type="submission" date="2023-01" db="EMBL/GenBank/DDBJ databases">
        <title>Analysis of 21 Apiospora genomes using comparative genomics revels a genus with tremendous synthesis potential of carbohydrate active enzymes and secondary metabolites.</title>
        <authorList>
            <person name="Sorensen T."/>
        </authorList>
    </citation>
    <scope>NUCLEOTIDE SEQUENCE [LARGE SCALE GENOMIC DNA]</scope>
    <source>
        <strain evidence="3 4">CBS 135458</strain>
    </source>
</reference>
<feature type="region of interest" description="Disordered" evidence="1">
    <location>
        <begin position="68"/>
        <end position="94"/>
    </location>
</feature>
<comment type="caution">
    <text evidence="3">The sequence shown here is derived from an EMBL/GenBank/DDBJ whole genome shotgun (WGS) entry which is preliminary data.</text>
</comment>
<dbReference type="Proteomes" id="UP001480595">
    <property type="component" value="Unassembled WGS sequence"/>
</dbReference>
<keyword evidence="4" id="KW-1185">Reference proteome</keyword>
<evidence type="ECO:0008006" key="5">
    <source>
        <dbReference type="Google" id="ProtNLM"/>
    </source>
</evidence>